<evidence type="ECO:0000313" key="3">
    <source>
        <dbReference type="Proteomes" id="UP000698800"/>
    </source>
</evidence>
<gene>
    <name evidence="2" type="ORF">FGG08_000650</name>
</gene>
<comment type="caution">
    <text evidence="2">The sequence shown here is derived from an EMBL/GenBank/DDBJ whole genome shotgun (WGS) entry which is preliminary data.</text>
</comment>
<dbReference type="OrthoDB" id="1077582at2759"/>
<keyword evidence="3" id="KW-1185">Reference proteome</keyword>
<protein>
    <submittedName>
        <fullName evidence="2">Uncharacterized protein</fullName>
    </submittedName>
</protein>
<accession>A0A9P8IEV5</accession>
<reference evidence="2" key="1">
    <citation type="submission" date="2021-03" db="EMBL/GenBank/DDBJ databases">
        <title>Comparative genomics and phylogenomic investigation of the class Geoglossomycetes provide insights into ecological specialization and systematics.</title>
        <authorList>
            <person name="Melie T."/>
            <person name="Pirro S."/>
            <person name="Miller A.N."/>
            <person name="Quandt A."/>
        </authorList>
    </citation>
    <scope>NUCLEOTIDE SEQUENCE</scope>
    <source>
        <strain evidence="2">GBOQ0MN5Z8</strain>
    </source>
</reference>
<dbReference type="EMBL" id="JAGHQL010000008">
    <property type="protein sequence ID" value="KAH0545196.1"/>
    <property type="molecule type" value="Genomic_DNA"/>
</dbReference>
<dbReference type="Proteomes" id="UP000698800">
    <property type="component" value="Unassembled WGS sequence"/>
</dbReference>
<organism evidence="2 3">
    <name type="scientific">Glutinoglossum americanum</name>
    <dbReference type="NCBI Taxonomy" id="1670608"/>
    <lineage>
        <taxon>Eukaryota</taxon>
        <taxon>Fungi</taxon>
        <taxon>Dikarya</taxon>
        <taxon>Ascomycota</taxon>
        <taxon>Pezizomycotina</taxon>
        <taxon>Geoglossomycetes</taxon>
        <taxon>Geoglossales</taxon>
        <taxon>Geoglossaceae</taxon>
        <taxon>Glutinoglossum</taxon>
    </lineage>
</organism>
<keyword evidence="1" id="KW-0472">Membrane</keyword>
<sequence length="179" mass="20767">MSKLSQMYNLPPLDERQPVVRGFMAGLYLGLITILSLPYRWLRIFLFLAFALPVAMKLPHTTTGDPARDYWLGTLFIGSVYRGFDYIVLTNVDKEFYKVEGSRKYSKPEKNGEKEKEPRRGGMQTWSLAKWLWCASVWANNRGINCSWEVKNIGPKPRVGYPVWWGKPDHTDFQELLDS</sequence>
<evidence type="ECO:0000256" key="1">
    <source>
        <dbReference type="SAM" id="Phobius"/>
    </source>
</evidence>
<proteinExistence type="predicted"/>
<dbReference type="AlphaFoldDB" id="A0A9P8IEV5"/>
<evidence type="ECO:0000313" key="2">
    <source>
        <dbReference type="EMBL" id="KAH0545196.1"/>
    </source>
</evidence>
<keyword evidence="1" id="KW-1133">Transmembrane helix</keyword>
<feature type="transmembrane region" description="Helical" evidence="1">
    <location>
        <begin position="20"/>
        <end position="37"/>
    </location>
</feature>
<name>A0A9P8IEV5_9PEZI</name>
<keyword evidence="1" id="KW-0812">Transmembrane</keyword>